<feature type="transmembrane region" description="Helical" evidence="8">
    <location>
        <begin position="122"/>
        <end position="138"/>
    </location>
</feature>
<feature type="transmembrane region" description="Helical" evidence="8">
    <location>
        <begin position="95"/>
        <end position="116"/>
    </location>
</feature>
<dbReference type="GO" id="GO:0005886">
    <property type="term" value="C:plasma membrane"/>
    <property type="evidence" value="ECO:0007669"/>
    <property type="project" value="UniProtKB-SubCell"/>
</dbReference>
<feature type="transmembrane region" description="Helical" evidence="8">
    <location>
        <begin position="224"/>
        <end position="254"/>
    </location>
</feature>
<keyword evidence="7 8" id="KW-0472">Membrane</keyword>
<comment type="subcellular location">
    <subcellularLocation>
        <location evidence="1">Cell membrane</location>
        <topology evidence="1">Multi-pass membrane protein</topology>
    </subcellularLocation>
</comment>
<feature type="transmembrane region" description="Helical" evidence="8">
    <location>
        <begin position="26"/>
        <end position="44"/>
    </location>
</feature>
<evidence type="ECO:0000256" key="2">
    <source>
        <dbReference type="ARBA" id="ARBA00022475"/>
    </source>
</evidence>
<dbReference type="AlphaFoldDB" id="A0ABD6AQK7"/>
<dbReference type="Proteomes" id="UP001597187">
    <property type="component" value="Unassembled WGS sequence"/>
</dbReference>
<dbReference type="GO" id="GO:0016757">
    <property type="term" value="F:glycosyltransferase activity"/>
    <property type="evidence" value="ECO:0007669"/>
    <property type="project" value="UniProtKB-KW"/>
</dbReference>
<dbReference type="EMBL" id="JBHUDC010000002">
    <property type="protein sequence ID" value="MFD1512002.1"/>
    <property type="molecule type" value="Genomic_DNA"/>
</dbReference>
<gene>
    <name evidence="9" type="ORF">ACFSBT_01745</name>
</gene>
<feature type="transmembrane region" description="Helical" evidence="8">
    <location>
        <begin position="304"/>
        <end position="322"/>
    </location>
</feature>
<feature type="transmembrane region" description="Helical" evidence="8">
    <location>
        <begin position="364"/>
        <end position="384"/>
    </location>
</feature>
<evidence type="ECO:0000256" key="4">
    <source>
        <dbReference type="ARBA" id="ARBA00022679"/>
    </source>
</evidence>
<evidence type="ECO:0000256" key="5">
    <source>
        <dbReference type="ARBA" id="ARBA00022692"/>
    </source>
</evidence>
<keyword evidence="6 8" id="KW-1133">Transmembrane helix</keyword>
<evidence type="ECO:0000313" key="10">
    <source>
        <dbReference type="Proteomes" id="UP001597187"/>
    </source>
</evidence>
<evidence type="ECO:0000256" key="8">
    <source>
        <dbReference type="SAM" id="Phobius"/>
    </source>
</evidence>
<feature type="transmembrane region" description="Helical" evidence="8">
    <location>
        <begin position="274"/>
        <end position="292"/>
    </location>
</feature>
<dbReference type="PANTHER" id="PTHR33908:SF11">
    <property type="entry name" value="MEMBRANE PROTEIN"/>
    <property type="match status" value="1"/>
</dbReference>
<evidence type="ECO:0000256" key="3">
    <source>
        <dbReference type="ARBA" id="ARBA00022676"/>
    </source>
</evidence>
<name>A0ABD6AQK7_9EURY</name>
<evidence type="ECO:0000313" key="9">
    <source>
        <dbReference type="EMBL" id="MFD1512002.1"/>
    </source>
</evidence>
<feature type="transmembrane region" description="Helical" evidence="8">
    <location>
        <begin position="328"/>
        <end position="352"/>
    </location>
</feature>
<organism evidence="9 10">
    <name type="scientific">Halomarina rubra</name>
    <dbReference type="NCBI Taxonomy" id="2071873"/>
    <lineage>
        <taxon>Archaea</taxon>
        <taxon>Methanobacteriati</taxon>
        <taxon>Methanobacteriota</taxon>
        <taxon>Stenosarchaea group</taxon>
        <taxon>Halobacteria</taxon>
        <taxon>Halobacteriales</taxon>
        <taxon>Natronomonadaceae</taxon>
        <taxon>Halomarina</taxon>
    </lineage>
</organism>
<dbReference type="InterPro" id="IPR050297">
    <property type="entry name" value="LipidA_mod_glycosyltrf_83"/>
</dbReference>
<accession>A0ABD6AQK7</accession>
<feature type="transmembrane region" description="Helical" evidence="8">
    <location>
        <begin position="176"/>
        <end position="203"/>
    </location>
</feature>
<keyword evidence="4 9" id="KW-0808">Transferase</keyword>
<dbReference type="PANTHER" id="PTHR33908">
    <property type="entry name" value="MANNOSYLTRANSFERASE YKCB-RELATED"/>
    <property type="match status" value="1"/>
</dbReference>
<evidence type="ECO:0000256" key="6">
    <source>
        <dbReference type="ARBA" id="ARBA00022989"/>
    </source>
</evidence>
<comment type="caution">
    <text evidence="9">The sequence shown here is derived from an EMBL/GenBank/DDBJ whole genome shotgun (WGS) entry which is preliminary data.</text>
</comment>
<keyword evidence="10" id="KW-1185">Reference proteome</keyword>
<protein>
    <submittedName>
        <fullName evidence="9">ArnT family glycosyltransferase</fullName>
        <ecNumber evidence="9">2.4.-.-</ecNumber>
    </submittedName>
</protein>
<reference evidence="9 10" key="1">
    <citation type="journal article" date="2019" name="Int. J. Syst. Evol. Microbiol.">
        <title>The Global Catalogue of Microorganisms (GCM) 10K type strain sequencing project: providing services to taxonomists for standard genome sequencing and annotation.</title>
        <authorList>
            <consortium name="The Broad Institute Genomics Platform"/>
            <consortium name="The Broad Institute Genome Sequencing Center for Infectious Disease"/>
            <person name="Wu L."/>
            <person name="Ma J."/>
        </authorList>
    </citation>
    <scope>NUCLEOTIDE SEQUENCE [LARGE SCALE GENOMIC DNA]</scope>
    <source>
        <strain evidence="9 10">CGMCC 1.12563</strain>
    </source>
</reference>
<sequence>MSTGRDGGVVVDRTELLDDLETTTQFWYAAILAVGLFGPFVYLTRPMHVDESTFLVLGEAILNGATPYVDLVDHKPPGVFAVGALLAWLPGESYVAARLLVGALHLVSAVLVVALGTRLRDRLTGLVAGLLFLVGVYLPHFDGYYFMTEPFCLVALLVAALALFSERQGTDALAGVALAVGVLFNQTVFLAGLVVVAATLFALRRPENRTREFATTTTWRYLSIGVPFVTVLALTLALAAVGGFLDGLLSYAVFVPLTDYSTPFDLGGHLLAGASYLPVWTFAAATVAVLAGRELTGTRVDDRLWFVVFWLVILGYPGAVGFSGDHKLLFAFPAAALLAAVGTVWVYEHVVIDVFVDDETVDSWAVVGMLAACVVFVCGIALAANGVYGVTMADEHVGQQEASAAALSEHVDGEAYMLPFNNDVVYFSDTIEPASTFVGLPYSEALADRVTSDLAAQATPYVVVPEGHLNDDGTIAADTGYFPETKGQINAYVEAHYEQTVTAGGYVVFERTD</sequence>
<evidence type="ECO:0000256" key="1">
    <source>
        <dbReference type="ARBA" id="ARBA00004651"/>
    </source>
</evidence>
<proteinExistence type="predicted"/>
<keyword evidence="3 9" id="KW-0328">Glycosyltransferase</keyword>
<evidence type="ECO:0000256" key="7">
    <source>
        <dbReference type="ARBA" id="ARBA00023136"/>
    </source>
</evidence>
<keyword evidence="5 8" id="KW-0812">Transmembrane</keyword>
<dbReference type="GO" id="GO:0008610">
    <property type="term" value="P:lipid biosynthetic process"/>
    <property type="evidence" value="ECO:0007669"/>
    <property type="project" value="UniProtKB-ARBA"/>
</dbReference>
<dbReference type="RefSeq" id="WP_250871989.1">
    <property type="nucleotide sequence ID" value="NZ_JALXFV010000002.1"/>
</dbReference>
<dbReference type="EC" id="2.4.-.-" evidence="9"/>
<keyword evidence="2" id="KW-1003">Cell membrane</keyword>